<dbReference type="EMBL" id="CP034587">
    <property type="protein sequence ID" value="AZQ71591.1"/>
    <property type="molecule type" value="Genomic_DNA"/>
</dbReference>
<dbReference type="OrthoDB" id="3389929at2"/>
<dbReference type="Pfam" id="PF20117">
    <property type="entry name" value="DUF6507"/>
    <property type="match status" value="1"/>
</dbReference>
<dbReference type="Proteomes" id="UP000267900">
    <property type="component" value="Chromosome"/>
</dbReference>
<gene>
    <name evidence="2" type="ORF">EKH77_10540</name>
</gene>
<accession>A0A3Q9FTR3</accession>
<reference evidence="2 3" key="1">
    <citation type="submission" date="2018-12" db="EMBL/GenBank/DDBJ databases">
        <title>The whole draft genome of Streptomyce luteoverticillatus CGMCC 15060.</title>
        <authorList>
            <person name="Feng Z."/>
            <person name="Chen G."/>
            <person name="Zhang J."/>
            <person name="Zhu H."/>
            <person name="Yu X."/>
            <person name="Zhang W."/>
            <person name="Zhang X."/>
        </authorList>
    </citation>
    <scope>NUCLEOTIDE SEQUENCE [LARGE SCALE GENOMIC DNA]</scope>
    <source>
        <strain evidence="2 3">CGMCC 15060</strain>
    </source>
</reference>
<dbReference type="AlphaFoldDB" id="A0A3Q9FTR3"/>
<feature type="region of interest" description="Disordered" evidence="1">
    <location>
        <begin position="108"/>
        <end position="132"/>
    </location>
</feature>
<dbReference type="RefSeq" id="WP_126914144.1">
    <property type="nucleotide sequence ID" value="NZ_CP034587.1"/>
</dbReference>
<name>A0A3Q9FTR3_STRLT</name>
<evidence type="ECO:0000313" key="3">
    <source>
        <dbReference type="Proteomes" id="UP000267900"/>
    </source>
</evidence>
<evidence type="ECO:0000256" key="1">
    <source>
        <dbReference type="SAM" id="MobiDB-lite"/>
    </source>
</evidence>
<evidence type="ECO:0000313" key="2">
    <source>
        <dbReference type="EMBL" id="AZQ71591.1"/>
    </source>
</evidence>
<keyword evidence="3" id="KW-1185">Reference proteome</keyword>
<protein>
    <submittedName>
        <fullName evidence="2">Uncharacterized protein</fullName>
    </submittedName>
</protein>
<dbReference type="InterPro" id="IPR045436">
    <property type="entry name" value="DUF6507"/>
</dbReference>
<organism evidence="2 3">
    <name type="scientific">Streptomyces luteoverticillatus</name>
    <name type="common">Streptoverticillium luteoverticillatus</name>
    <dbReference type="NCBI Taxonomy" id="66425"/>
    <lineage>
        <taxon>Bacteria</taxon>
        <taxon>Bacillati</taxon>
        <taxon>Actinomycetota</taxon>
        <taxon>Actinomycetes</taxon>
        <taxon>Kitasatosporales</taxon>
        <taxon>Streptomycetaceae</taxon>
        <taxon>Streptomyces</taxon>
    </lineage>
</organism>
<proteinExistence type="predicted"/>
<sequence>MSKWDIQPDGVRTVLNNTGEIAGKFEEEFTAYSEGLVGSATSAGTMILGGTKAPEGGAFGPVAQALQEFQQHTENDVKFLPVRAGKSIKGAREATEAYIKGDDEMLQNKQHMAAQAPTPEELKGPGSKGGKP</sequence>